<dbReference type="InterPro" id="IPR031475">
    <property type="entry name" value="NBD_C"/>
</dbReference>
<evidence type="ECO:0008006" key="11">
    <source>
        <dbReference type="Google" id="ProtNLM"/>
    </source>
</evidence>
<dbReference type="Proteomes" id="UP000617951">
    <property type="component" value="Unassembled WGS sequence"/>
</dbReference>
<evidence type="ECO:0000313" key="10">
    <source>
        <dbReference type="Proteomes" id="UP000617951"/>
    </source>
</evidence>
<dbReference type="InterPro" id="IPR042213">
    <property type="entry name" value="NBD_C_sf"/>
</dbReference>
<evidence type="ECO:0000313" key="9">
    <source>
        <dbReference type="EMBL" id="MBC8538215.1"/>
    </source>
</evidence>
<gene>
    <name evidence="9" type="ORF">H8693_04635</name>
</gene>
<dbReference type="InterPro" id="IPR037051">
    <property type="entry name" value="4-carb_acid_sugar_kinase_N_sf"/>
</dbReference>
<feature type="domain" description="Four-carbon acid sugar kinase N-terminal" evidence="7">
    <location>
        <begin position="5"/>
        <end position="213"/>
    </location>
</feature>
<dbReference type="Pfam" id="PF17042">
    <property type="entry name" value="NBD_C"/>
    <property type="match status" value="1"/>
</dbReference>
<dbReference type="InterPro" id="IPR010737">
    <property type="entry name" value="4-carb_acid_sugar_kinase_N"/>
</dbReference>
<evidence type="ECO:0000256" key="3">
    <source>
        <dbReference type="ARBA" id="ARBA00022741"/>
    </source>
</evidence>
<evidence type="ECO:0000256" key="6">
    <source>
        <dbReference type="ARBA" id="ARBA00023277"/>
    </source>
</evidence>
<evidence type="ECO:0000256" key="5">
    <source>
        <dbReference type="ARBA" id="ARBA00022840"/>
    </source>
</evidence>
<proteinExistence type="inferred from homology"/>
<accession>A0A926DJF9</accession>
<comment type="similarity">
    <text evidence="1">Belongs to the four-carbon acid sugar kinase family.</text>
</comment>
<comment type="caution">
    <text evidence="9">The sequence shown here is derived from an EMBL/GenBank/DDBJ whole genome shotgun (WGS) entry which is preliminary data.</text>
</comment>
<dbReference type="Gene3D" id="3.40.980.20">
    <property type="entry name" value="Four-carbon acid sugar kinase, nucleotide binding domain"/>
    <property type="match status" value="1"/>
</dbReference>
<name>A0A926DJF9_9FIRM</name>
<keyword evidence="5" id="KW-0067">ATP-binding</keyword>
<dbReference type="GO" id="GO:0016301">
    <property type="term" value="F:kinase activity"/>
    <property type="evidence" value="ECO:0007669"/>
    <property type="project" value="UniProtKB-KW"/>
</dbReference>
<sequence length="408" mass="44550">MLKFVILADDCTGALDAAVPFVKQSIPVQVFLTGFPEAEALGEKYEVASVALETRHLPPEEAYGIVRRAAEQAWAAGAQYIYKKTDSALRGNIGAELRAVMDGTGEETLAFIPAFPQMGRTTREGIQYIGETRLEDSAYGQDPFEPARESDVSRILRRQTDTPAQKAVPGEPFPEGKGILIWDARTTEDMKKIAGQMRETVCRLFAGCGGFAEFLPQVEPCRKKALPLPPPANRLLIVAGSIHPATRRQLAALDQTRYVFFTLSQAQMLQEDFADSPEYREQIRSIKRALHRRGRVVLRSAGGFAGEELHSRRDFVCGRIGKAVEDTLRGESGCALAVFGGDTLLESAVRLVDGAVYPVGEVVPGVVAARARNKAGEEICIVSKSGGFGEEDVVERITDYIFGEEKAI</sequence>
<dbReference type="GO" id="GO:0005524">
    <property type="term" value="F:ATP binding"/>
    <property type="evidence" value="ECO:0007669"/>
    <property type="project" value="UniProtKB-KW"/>
</dbReference>
<keyword evidence="4" id="KW-0418">Kinase</keyword>
<keyword evidence="3" id="KW-0547">Nucleotide-binding</keyword>
<protein>
    <recommendedName>
        <fullName evidence="11">Four-carbon acid sugar kinase family protein</fullName>
    </recommendedName>
</protein>
<keyword evidence="10" id="KW-1185">Reference proteome</keyword>
<dbReference type="AlphaFoldDB" id="A0A926DJF9"/>
<evidence type="ECO:0000256" key="2">
    <source>
        <dbReference type="ARBA" id="ARBA00022679"/>
    </source>
</evidence>
<dbReference type="RefSeq" id="WP_249279981.1">
    <property type="nucleotide sequence ID" value="NZ_JACRSS010000001.1"/>
</dbReference>
<keyword evidence="6" id="KW-0119">Carbohydrate metabolism</keyword>
<feature type="domain" description="Four-carbon acid sugar kinase nucleotide binding" evidence="8">
    <location>
        <begin position="236"/>
        <end position="393"/>
    </location>
</feature>
<dbReference type="EMBL" id="JACRSS010000001">
    <property type="protein sequence ID" value="MBC8538215.1"/>
    <property type="molecule type" value="Genomic_DNA"/>
</dbReference>
<dbReference type="SUPFAM" id="SSF142764">
    <property type="entry name" value="YgbK-like"/>
    <property type="match status" value="1"/>
</dbReference>
<reference evidence="9" key="1">
    <citation type="submission" date="2020-08" db="EMBL/GenBank/DDBJ databases">
        <title>Genome public.</title>
        <authorList>
            <person name="Liu C."/>
            <person name="Sun Q."/>
        </authorList>
    </citation>
    <scope>NUCLEOTIDE SEQUENCE</scope>
    <source>
        <strain evidence="9">NSJ-63</strain>
    </source>
</reference>
<evidence type="ECO:0000256" key="1">
    <source>
        <dbReference type="ARBA" id="ARBA00005715"/>
    </source>
</evidence>
<dbReference type="Pfam" id="PF07005">
    <property type="entry name" value="SBD_N"/>
    <property type="match status" value="1"/>
</dbReference>
<keyword evidence="2" id="KW-0808">Transferase</keyword>
<dbReference type="Gene3D" id="3.40.50.10840">
    <property type="entry name" value="Putative sugar-binding, N-terminal domain"/>
    <property type="match status" value="1"/>
</dbReference>
<evidence type="ECO:0000259" key="8">
    <source>
        <dbReference type="Pfam" id="PF17042"/>
    </source>
</evidence>
<evidence type="ECO:0000259" key="7">
    <source>
        <dbReference type="Pfam" id="PF07005"/>
    </source>
</evidence>
<evidence type="ECO:0000256" key="4">
    <source>
        <dbReference type="ARBA" id="ARBA00022777"/>
    </source>
</evidence>
<organism evidence="9 10">
    <name type="scientific">Guopingia tenuis</name>
    <dbReference type="NCBI Taxonomy" id="2763656"/>
    <lineage>
        <taxon>Bacteria</taxon>
        <taxon>Bacillati</taxon>
        <taxon>Bacillota</taxon>
        <taxon>Clostridia</taxon>
        <taxon>Christensenellales</taxon>
        <taxon>Christensenellaceae</taxon>
        <taxon>Guopingia</taxon>
    </lineage>
</organism>